<evidence type="ECO:0000313" key="3">
    <source>
        <dbReference type="Proteomes" id="UP000294498"/>
    </source>
</evidence>
<sequence>MIYEALSCLTSEMNDYLKLKLSATEDKIVLSGLVNPDGSMAVQGENKVLLTLVNLEKETATRKTTIPNKATDMNINMYVLFSAYFGSSNYAEALRFLSFVVGFLQQKNVFTRTNTPRLDKNIQKLIVEMESLTSERLNNLWGTLGAKYIPSVLYKVRMLTYDEAVLREFRPEITGVGVNEPS</sequence>
<dbReference type="RefSeq" id="WP_133993688.1">
    <property type="nucleotide sequence ID" value="NZ_SODV01000001.1"/>
</dbReference>
<gene>
    <name evidence="2" type="ORF">EDB95_2319</name>
</gene>
<dbReference type="Proteomes" id="UP000294498">
    <property type="component" value="Unassembled WGS sequence"/>
</dbReference>
<proteinExistence type="predicted"/>
<accession>A0A4R8DTP7</accession>
<keyword evidence="3" id="KW-1185">Reference proteome</keyword>
<dbReference type="InterPro" id="IPR025351">
    <property type="entry name" value="Pvc16_N"/>
</dbReference>
<feature type="domain" description="Pvc16 N-terminal" evidence="1">
    <location>
        <begin position="9"/>
        <end position="171"/>
    </location>
</feature>
<comment type="caution">
    <text evidence="2">The sequence shown here is derived from an EMBL/GenBank/DDBJ whole genome shotgun (WGS) entry which is preliminary data.</text>
</comment>
<dbReference type="Pfam" id="PF14065">
    <property type="entry name" value="Pvc16_N"/>
    <property type="match status" value="1"/>
</dbReference>
<dbReference type="EMBL" id="SODV01000001">
    <property type="protein sequence ID" value="TDX01286.1"/>
    <property type="molecule type" value="Genomic_DNA"/>
</dbReference>
<dbReference type="OrthoDB" id="7560784at2"/>
<dbReference type="AlphaFoldDB" id="A0A4R8DTP7"/>
<protein>
    <submittedName>
        <fullName evidence="2">Uncharacterized protein DUF4255</fullName>
    </submittedName>
</protein>
<organism evidence="2 3">
    <name type="scientific">Dinghuibacter silviterrae</name>
    <dbReference type="NCBI Taxonomy" id="1539049"/>
    <lineage>
        <taxon>Bacteria</taxon>
        <taxon>Pseudomonadati</taxon>
        <taxon>Bacteroidota</taxon>
        <taxon>Chitinophagia</taxon>
        <taxon>Chitinophagales</taxon>
        <taxon>Chitinophagaceae</taxon>
        <taxon>Dinghuibacter</taxon>
    </lineage>
</organism>
<evidence type="ECO:0000313" key="2">
    <source>
        <dbReference type="EMBL" id="TDX01286.1"/>
    </source>
</evidence>
<evidence type="ECO:0000259" key="1">
    <source>
        <dbReference type="Pfam" id="PF14065"/>
    </source>
</evidence>
<name>A0A4R8DTP7_9BACT</name>
<reference evidence="2 3" key="1">
    <citation type="submission" date="2019-03" db="EMBL/GenBank/DDBJ databases">
        <title>Genomic Encyclopedia of Type Strains, Phase IV (KMG-IV): sequencing the most valuable type-strain genomes for metagenomic binning, comparative biology and taxonomic classification.</title>
        <authorList>
            <person name="Goeker M."/>
        </authorList>
    </citation>
    <scope>NUCLEOTIDE SEQUENCE [LARGE SCALE GENOMIC DNA]</scope>
    <source>
        <strain evidence="2 3">DSM 100059</strain>
    </source>
</reference>